<evidence type="ECO:0000256" key="1">
    <source>
        <dbReference type="SAM" id="MobiDB-lite"/>
    </source>
</evidence>
<proteinExistence type="predicted"/>
<feature type="compositionally biased region" description="Gly residues" evidence="1">
    <location>
        <begin position="237"/>
        <end position="253"/>
    </location>
</feature>
<gene>
    <name evidence="2" type="ORF">Vafri_10110</name>
</gene>
<reference evidence="2" key="1">
    <citation type="journal article" date="2021" name="Proc. Natl. Acad. Sci. U.S.A.">
        <title>Three genomes in the algal genus Volvox reveal the fate of a haploid sex-determining region after a transition to homothallism.</title>
        <authorList>
            <person name="Yamamoto K."/>
            <person name="Hamaji T."/>
            <person name="Kawai-Toyooka H."/>
            <person name="Matsuzaki R."/>
            <person name="Takahashi F."/>
            <person name="Nishimura Y."/>
            <person name="Kawachi M."/>
            <person name="Noguchi H."/>
            <person name="Minakuchi Y."/>
            <person name="Umen J.G."/>
            <person name="Toyoda A."/>
            <person name="Nozaki H."/>
        </authorList>
    </citation>
    <scope>NUCLEOTIDE SEQUENCE</scope>
    <source>
        <strain evidence="2">NIES-3780</strain>
    </source>
</reference>
<feature type="compositionally biased region" description="Gly residues" evidence="1">
    <location>
        <begin position="522"/>
        <end position="531"/>
    </location>
</feature>
<feature type="non-terminal residue" evidence="2">
    <location>
        <position position="1"/>
    </location>
</feature>
<feature type="region of interest" description="Disordered" evidence="1">
    <location>
        <begin position="326"/>
        <end position="358"/>
    </location>
</feature>
<dbReference type="GO" id="GO:0005759">
    <property type="term" value="C:mitochondrial matrix"/>
    <property type="evidence" value="ECO:0007669"/>
    <property type="project" value="TreeGrafter"/>
</dbReference>
<feature type="region of interest" description="Disordered" evidence="1">
    <location>
        <begin position="33"/>
        <end position="63"/>
    </location>
</feature>
<dbReference type="AlphaFoldDB" id="A0A8J4F090"/>
<dbReference type="PANTHER" id="PTHR21228:SF40">
    <property type="entry name" value="LD45607P"/>
    <property type="match status" value="1"/>
</dbReference>
<evidence type="ECO:0000313" key="2">
    <source>
        <dbReference type="EMBL" id="GIL54542.1"/>
    </source>
</evidence>
<dbReference type="GO" id="GO:0044528">
    <property type="term" value="P:regulation of mitochondrial mRNA stability"/>
    <property type="evidence" value="ECO:0007669"/>
    <property type="project" value="TreeGrafter"/>
</dbReference>
<feature type="compositionally biased region" description="Low complexity" evidence="1">
    <location>
        <begin position="51"/>
        <end position="63"/>
    </location>
</feature>
<protein>
    <submittedName>
        <fullName evidence="2">Uncharacterized protein</fullName>
    </submittedName>
</protein>
<comment type="caution">
    <text evidence="2">The sequence shown here is derived from an EMBL/GenBank/DDBJ whole genome shotgun (WGS) entry which is preliminary data.</text>
</comment>
<feature type="region of interest" description="Disordered" evidence="1">
    <location>
        <begin position="224"/>
        <end position="253"/>
    </location>
</feature>
<dbReference type="InterPro" id="IPR050870">
    <property type="entry name" value="FAST_kinase"/>
</dbReference>
<dbReference type="Proteomes" id="UP000747399">
    <property type="component" value="Unassembled WGS sequence"/>
</dbReference>
<dbReference type="GO" id="GO:0003723">
    <property type="term" value="F:RNA binding"/>
    <property type="evidence" value="ECO:0007669"/>
    <property type="project" value="TreeGrafter"/>
</dbReference>
<dbReference type="GO" id="GO:0000963">
    <property type="term" value="P:mitochondrial RNA processing"/>
    <property type="evidence" value="ECO:0007669"/>
    <property type="project" value="TreeGrafter"/>
</dbReference>
<feature type="non-terminal residue" evidence="2">
    <location>
        <position position="658"/>
    </location>
</feature>
<organism evidence="2 3">
    <name type="scientific">Volvox africanus</name>
    <dbReference type="NCBI Taxonomy" id="51714"/>
    <lineage>
        <taxon>Eukaryota</taxon>
        <taxon>Viridiplantae</taxon>
        <taxon>Chlorophyta</taxon>
        <taxon>core chlorophytes</taxon>
        <taxon>Chlorophyceae</taxon>
        <taxon>CS clade</taxon>
        <taxon>Chlamydomonadales</taxon>
        <taxon>Volvocaceae</taxon>
        <taxon>Volvox</taxon>
    </lineage>
</organism>
<feature type="region of interest" description="Disordered" evidence="1">
    <location>
        <begin position="515"/>
        <end position="560"/>
    </location>
</feature>
<dbReference type="PANTHER" id="PTHR21228">
    <property type="entry name" value="FAST LEU-RICH DOMAIN-CONTAINING"/>
    <property type="match status" value="1"/>
</dbReference>
<keyword evidence="3" id="KW-1185">Reference proteome</keyword>
<feature type="compositionally biased region" description="Basic and acidic residues" evidence="1">
    <location>
        <begin position="549"/>
        <end position="560"/>
    </location>
</feature>
<evidence type="ECO:0000313" key="3">
    <source>
        <dbReference type="Proteomes" id="UP000747399"/>
    </source>
</evidence>
<name>A0A8J4F090_9CHLO</name>
<feature type="compositionally biased region" description="Basic and acidic residues" evidence="1">
    <location>
        <begin position="224"/>
        <end position="236"/>
    </location>
</feature>
<dbReference type="EMBL" id="BNCO01000019">
    <property type="protein sequence ID" value="GIL54542.1"/>
    <property type="molecule type" value="Genomic_DNA"/>
</dbReference>
<dbReference type="GO" id="GO:0035770">
    <property type="term" value="C:ribonucleoprotein granule"/>
    <property type="evidence" value="ECO:0007669"/>
    <property type="project" value="TreeGrafter"/>
</dbReference>
<sequence length="658" mass="69519">LTSLTAREVSNCLWALAKLGYCPAGGHSDAVADAGSANSHSGSSCGGRSGDSGSSSNRDGGITSNCGSSSSGGVVLEGLCAQLEALLGGLGPQEVANSLWALGNLGHHPGEHLLRGLTNRMGEVLPRAQPQEVSSALLGLAKLGWNPGPGVLDRVAHGSLTQIRKFNAQELSNTLWSLARLGHYNAHLQAAIFQQALRRASDFKPQELSSLALAAATMGLGPRADEVGDRTREGDGYWRGGGGASSRVGGRAGGRGIPHHQYFHKGLMPELLLRKLCDQAAATVQRYGHRELSNLLWATAKMGYRHKALLTAAADQAARQLAAGRGLGADGGEEEEQEEAEHRAGGSGGQRLADSIGGGGGDADNDIGGVHAGMRVTTTTGVSSAGGESRFCWSGRSVHSALWSYAVLRCHPGDEFIGQVCRHLASERHLAGLSVRDLLQCVWALATFQQLKCADAEGSVAAAERRKHRSQCCTAALAAVEREVVVRLKAGRARLVDETREAEVEAETEVDVAARFKSSSGGSNGSNGSGSSGSMHVQARMEGPEGGEGQEKPSSRIPRELLRPQHVSNLLWSYATLEHPAPDLFATLLPLLEHHLPLFSEQEISNSVWATARLQVYDEKVMDAVADHICSHRLPYLKPQDLASLAWAYGELGHAHKT</sequence>
<accession>A0A8J4F090</accession>